<dbReference type="GO" id="GO:0006357">
    <property type="term" value="P:regulation of transcription by RNA polymerase II"/>
    <property type="evidence" value="ECO:0007669"/>
    <property type="project" value="TreeGrafter"/>
</dbReference>
<dbReference type="PANTHER" id="PTHR22881:SF27">
    <property type="entry name" value="BROMODOMAIN CONTAINING 7_9"/>
    <property type="match status" value="1"/>
</dbReference>
<evidence type="ECO:0000313" key="6">
    <source>
        <dbReference type="Proteomes" id="UP000053660"/>
    </source>
</evidence>
<dbReference type="GO" id="GO:0005634">
    <property type="term" value="C:nucleus"/>
    <property type="evidence" value="ECO:0007669"/>
    <property type="project" value="TreeGrafter"/>
</dbReference>
<sequence length="253" mass="29019">MGEEERHERRSMVGVPPTVRKPPPAARPPRTPRVSALRQSAKRKHEDESEEERESGSERQDSEMGDNEEDSGTEETTGSETPGKPKKKARRRAHLTDYSARRKQREKEKEKLRKAGMLEEPATPAPAEQEEKKPTPPPETPEPVIKTPSVKKYSPLQLMADHLLRKVMSKDPEEYFAFPVTPSMAPDYHTIIAHPMDFSTMRQKIEDDAYQNITEMRTDAELIVSNALTYNNPNTVQIFHFTLKLCFPINHFF</sequence>
<dbReference type="Proteomes" id="UP000053660">
    <property type="component" value="Unassembled WGS sequence"/>
</dbReference>
<evidence type="ECO:0000313" key="5">
    <source>
        <dbReference type="EMBL" id="KHJ96794.1"/>
    </source>
</evidence>
<accession>A0A0B1THR2</accession>
<dbReference type="OrthoDB" id="21648at2759"/>
<proteinExistence type="predicted"/>
<feature type="domain" description="Bromo" evidence="4">
    <location>
        <begin position="168"/>
        <end position="238"/>
    </location>
</feature>
<dbReference type="EMBL" id="KN549587">
    <property type="protein sequence ID" value="KHJ96794.1"/>
    <property type="molecule type" value="Genomic_DNA"/>
</dbReference>
<dbReference type="InterPro" id="IPR051831">
    <property type="entry name" value="Bromodomain_contain_prot"/>
</dbReference>
<dbReference type="SMART" id="SM00297">
    <property type="entry name" value="BROMO"/>
    <property type="match status" value="1"/>
</dbReference>
<feature type="compositionally biased region" description="Basic and acidic residues" evidence="3">
    <location>
        <begin position="1"/>
        <end position="11"/>
    </location>
</feature>
<keyword evidence="1 2" id="KW-0103">Bromodomain</keyword>
<dbReference type="AlphaFoldDB" id="A0A0B1THR2"/>
<dbReference type="Pfam" id="PF00439">
    <property type="entry name" value="Bromodomain"/>
    <property type="match status" value="1"/>
</dbReference>
<reference evidence="5 6" key="1">
    <citation type="submission" date="2014-03" db="EMBL/GenBank/DDBJ databases">
        <title>Draft genome of the hookworm Oesophagostomum dentatum.</title>
        <authorList>
            <person name="Mitreva M."/>
        </authorList>
    </citation>
    <scope>NUCLEOTIDE SEQUENCE [LARGE SCALE GENOMIC DNA]</scope>
    <source>
        <strain evidence="5 6">OD-Hann</strain>
    </source>
</reference>
<feature type="region of interest" description="Disordered" evidence="3">
    <location>
        <begin position="1"/>
        <end position="148"/>
    </location>
</feature>
<feature type="compositionally biased region" description="Pro residues" evidence="3">
    <location>
        <begin position="19"/>
        <end position="31"/>
    </location>
</feature>
<gene>
    <name evidence="5" type="ORF">OESDEN_03238</name>
</gene>
<protein>
    <submittedName>
        <fullName evidence="5">Bromodomain protein</fullName>
    </submittedName>
</protein>
<evidence type="ECO:0000256" key="1">
    <source>
        <dbReference type="ARBA" id="ARBA00023117"/>
    </source>
</evidence>
<dbReference type="PANTHER" id="PTHR22881">
    <property type="entry name" value="BROMODOMAIN CONTAINING PROTEIN"/>
    <property type="match status" value="1"/>
</dbReference>
<evidence type="ECO:0000259" key="4">
    <source>
        <dbReference type="PROSITE" id="PS50014"/>
    </source>
</evidence>
<evidence type="ECO:0000256" key="3">
    <source>
        <dbReference type="SAM" id="MobiDB-lite"/>
    </source>
</evidence>
<evidence type="ECO:0000256" key="2">
    <source>
        <dbReference type="PROSITE-ProRule" id="PRU00035"/>
    </source>
</evidence>
<dbReference type="Gene3D" id="1.20.920.10">
    <property type="entry name" value="Bromodomain-like"/>
    <property type="match status" value="1"/>
</dbReference>
<dbReference type="InterPro" id="IPR001487">
    <property type="entry name" value="Bromodomain"/>
</dbReference>
<feature type="compositionally biased region" description="Basic residues" evidence="3">
    <location>
        <begin position="84"/>
        <end position="93"/>
    </location>
</feature>
<dbReference type="InterPro" id="IPR036427">
    <property type="entry name" value="Bromodomain-like_sf"/>
</dbReference>
<feature type="compositionally biased region" description="Acidic residues" evidence="3">
    <location>
        <begin position="63"/>
        <end position="73"/>
    </location>
</feature>
<organism evidence="5 6">
    <name type="scientific">Oesophagostomum dentatum</name>
    <name type="common">Nodular worm</name>
    <dbReference type="NCBI Taxonomy" id="61180"/>
    <lineage>
        <taxon>Eukaryota</taxon>
        <taxon>Metazoa</taxon>
        <taxon>Ecdysozoa</taxon>
        <taxon>Nematoda</taxon>
        <taxon>Chromadorea</taxon>
        <taxon>Rhabditida</taxon>
        <taxon>Rhabditina</taxon>
        <taxon>Rhabditomorpha</taxon>
        <taxon>Strongyloidea</taxon>
        <taxon>Strongylidae</taxon>
        <taxon>Oesophagostomum</taxon>
    </lineage>
</organism>
<keyword evidence="6" id="KW-1185">Reference proteome</keyword>
<feature type="compositionally biased region" description="Basic and acidic residues" evidence="3">
    <location>
        <begin position="105"/>
        <end position="117"/>
    </location>
</feature>
<dbReference type="PROSITE" id="PS50014">
    <property type="entry name" value="BROMODOMAIN_2"/>
    <property type="match status" value="1"/>
</dbReference>
<dbReference type="PRINTS" id="PR00503">
    <property type="entry name" value="BROMODOMAIN"/>
</dbReference>
<name>A0A0B1THR2_OESDE</name>
<dbReference type="SUPFAM" id="SSF47370">
    <property type="entry name" value="Bromodomain"/>
    <property type="match status" value="1"/>
</dbReference>